<proteinExistence type="predicted"/>
<dbReference type="Proteomes" id="UP000007486">
    <property type="component" value="Chromosome"/>
</dbReference>
<evidence type="ECO:0000313" key="1">
    <source>
        <dbReference type="EMBL" id="ADY37563.1"/>
    </source>
</evidence>
<reference evidence="1 2" key="1">
    <citation type="journal article" date="2011" name="Stand. Genomic Sci.">
        <title>Complete genome sequence of Bacteroides salanitronis type strain (BL78).</title>
        <authorList>
            <person name="Gronow S."/>
            <person name="Held B."/>
            <person name="Lucas S."/>
            <person name="Lapidus A."/>
            <person name="Del Rio T.G."/>
            <person name="Nolan M."/>
            <person name="Tice H."/>
            <person name="Deshpande S."/>
            <person name="Cheng J.F."/>
            <person name="Pitluck S."/>
            <person name="Liolios K."/>
            <person name="Pagani I."/>
            <person name="Ivanova N."/>
            <person name="Mavromatis K."/>
            <person name="Pati A."/>
            <person name="Tapia R."/>
            <person name="Han C."/>
            <person name="Goodwin L."/>
            <person name="Chen A."/>
            <person name="Palaniappan K."/>
            <person name="Land M."/>
            <person name="Hauser L."/>
            <person name="Chang Y.J."/>
            <person name="Jeffries C.D."/>
            <person name="Brambilla E.M."/>
            <person name="Rohde M."/>
            <person name="Goker M."/>
            <person name="Detter J.C."/>
            <person name="Woyke T."/>
            <person name="Bristow J."/>
            <person name="Markowitz V."/>
            <person name="Hugenholtz P."/>
            <person name="Kyrpides N.C."/>
            <person name="Klenk H.P."/>
            <person name="Eisen J.A."/>
        </authorList>
    </citation>
    <scope>NUCLEOTIDE SEQUENCE [LARGE SCALE GENOMIC DNA]</scope>
    <source>
        <strain evidence="1 2">DSM 18170</strain>
    </source>
</reference>
<protein>
    <submittedName>
        <fullName evidence="1">Uncharacterized protein</fullName>
    </submittedName>
</protein>
<organism evidence="1 2">
    <name type="scientific">Phocaeicola salanitronis (strain DSM 18170 / JCM 13657 / CCUG 60908 / BL78)</name>
    <name type="common">Bacteroides salanitronis</name>
    <dbReference type="NCBI Taxonomy" id="667015"/>
    <lineage>
        <taxon>Bacteria</taxon>
        <taxon>Pseudomonadati</taxon>
        <taxon>Bacteroidota</taxon>
        <taxon>Bacteroidia</taxon>
        <taxon>Bacteroidales</taxon>
        <taxon>Bacteroidaceae</taxon>
        <taxon>Phocaeicola</taxon>
    </lineage>
</organism>
<dbReference type="KEGG" id="bsa:Bacsa_3034"/>
<gene>
    <name evidence="1" type="ordered locus">Bacsa_3034</name>
</gene>
<keyword evidence="2" id="KW-1185">Reference proteome</keyword>
<dbReference type="HOGENOM" id="CLU_3212664_0_0_10"/>
<name>F0R2M5_PHOSB</name>
<evidence type="ECO:0000313" key="2">
    <source>
        <dbReference type="Proteomes" id="UP000007486"/>
    </source>
</evidence>
<accession>F0R2M5</accession>
<dbReference type="AlphaFoldDB" id="F0R2M5"/>
<sequence length="44" mass="5005">MLSAYFLRKIHSIMTNCKFVIGNEVKHLGCAHVDVHEILHVRSG</sequence>
<dbReference type="EMBL" id="CP002530">
    <property type="protein sequence ID" value="ADY37563.1"/>
    <property type="molecule type" value="Genomic_DNA"/>
</dbReference>